<evidence type="ECO:0000256" key="8">
    <source>
        <dbReference type="PIRNR" id="PIRNR001361"/>
    </source>
</evidence>
<name>A0ABS1JHL0_9BURK</name>
<dbReference type="GO" id="GO:0003849">
    <property type="term" value="F:3-deoxy-7-phosphoheptulonate synthase activity"/>
    <property type="evidence" value="ECO:0007669"/>
    <property type="project" value="UniProtKB-EC"/>
</dbReference>
<organism evidence="11 12">
    <name type="scientific">Ramlibacter alkalitolerans</name>
    <dbReference type="NCBI Taxonomy" id="2039631"/>
    <lineage>
        <taxon>Bacteria</taxon>
        <taxon>Pseudomonadati</taxon>
        <taxon>Pseudomonadota</taxon>
        <taxon>Betaproteobacteria</taxon>
        <taxon>Burkholderiales</taxon>
        <taxon>Comamonadaceae</taxon>
        <taxon>Ramlibacter</taxon>
    </lineage>
</organism>
<evidence type="ECO:0000259" key="10">
    <source>
        <dbReference type="Pfam" id="PF00793"/>
    </source>
</evidence>
<evidence type="ECO:0000256" key="1">
    <source>
        <dbReference type="ARBA" id="ARBA00003726"/>
    </source>
</evidence>
<keyword evidence="5 8" id="KW-0808">Transferase</keyword>
<sequence>MNPPKAAAADAWQAHPVDRTSQTDDQRIKDITVLPPPEHLIRFFPIRGTAVETLVSGTRRAIHNIMAGQDDRLLVVIGPCSIHDPNAALDYARKLKEARDKYRDTLEIVMRVYFEKPRTTVGWKGLINDPYLDESFRIDEGLRIARQLLIDINRQGVPAGSEFLDVISPQYIGDLISWGAIGARTTESQVHRELASGLSAPIGFKNGTDGNIKIATDAIQAAARGHHFLSVHKNGQVAIVQTNGNRDCHVILRGGKAPNYDADSVASACRELEASKLRPVLMVDCSHANSSKQHERQIEVARDIAGQVAGGSRSIFGLMVESHLTGGAQKFTPGKDDPKALAYGKSITDACIGWSESNEVLDVLAESVNRRRNRPSV</sequence>
<dbReference type="EC" id="2.5.1.54" evidence="8"/>
<dbReference type="NCBIfam" id="TIGR00034">
    <property type="entry name" value="aroFGH"/>
    <property type="match status" value="1"/>
</dbReference>
<dbReference type="EMBL" id="JAEQND010000001">
    <property type="protein sequence ID" value="MBL0423702.1"/>
    <property type="molecule type" value="Genomic_DNA"/>
</dbReference>
<evidence type="ECO:0000313" key="11">
    <source>
        <dbReference type="EMBL" id="MBL0423702.1"/>
    </source>
</evidence>
<feature type="compositionally biased region" description="Basic and acidic residues" evidence="9">
    <location>
        <begin position="16"/>
        <end position="27"/>
    </location>
</feature>
<dbReference type="NCBIfam" id="NF009395">
    <property type="entry name" value="PRK12755.1"/>
    <property type="match status" value="1"/>
</dbReference>
<reference evidence="11 12" key="1">
    <citation type="journal article" date="2017" name="Int. J. Syst. Evol. Microbiol.">
        <title>Ramlibacter alkalitolerans sp. nov., alkali-tolerant bacterium isolated from soil of ginseng.</title>
        <authorList>
            <person name="Lee D.H."/>
            <person name="Cha C.J."/>
        </authorList>
    </citation>
    <scope>NUCLEOTIDE SEQUENCE [LARGE SCALE GENOMIC DNA]</scope>
    <source>
        <strain evidence="11 12">KACC 19305</strain>
    </source>
</reference>
<evidence type="ECO:0000256" key="9">
    <source>
        <dbReference type="SAM" id="MobiDB-lite"/>
    </source>
</evidence>
<dbReference type="RefSeq" id="WP_201686948.1">
    <property type="nucleotide sequence ID" value="NZ_JAEQND010000001.1"/>
</dbReference>
<gene>
    <name evidence="11" type="ORF">JI746_01180</name>
</gene>
<dbReference type="SUPFAM" id="SSF51569">
    <property type="entry name" value="Aldolase"/>
    <property type="match status" value="1"/>
</dbReference>
<dbReference type="NCBIfam" id="NF009396">
    <property type="entry name" value="PRK12756.1"/>
    <property type="match status" value="1"/>
</dbReference>
<comment type="catalytic activity">
    <reaction evidence="7 8">
        <text>D-erythrose 4-phosphate + phosphoenolpyruvate + H2O = 7-phospho-2-dehydro-3-deoxy-D-arabino-heptonate + phosphate</text>
        <dbReference type="Rhea" id="RHEA:14717"/>
        <dbReference type="ChEBI" id="CHEBI:15377"/>
        <dbReference type="ChEBI" id="CHEBI:16897"/>
        <dbReference type="ChEBI" id="CHEBI:43474"/>
        <dbReference type="ChEBI" id="CHEBI:58394"/>
        <dbReference type="ChEBI" id="CHEBI:58702"/>
        <dbReference type="EC" id="2.5.1.54"/>
    </reaction>
</comment>
<evidence type="ECO:0000256" key="3">
    <source>
        <dbReference type="ARBA" id="ARBA00007985"/>
    </source>
</evidence>
<keyword evidence="12" id="KW-1185">Reference proteome</keyword>
<comment type="function">
    <text evidence="1 8">Stereospecific condensation of phosphoenolpyruvate (PEP) and D-erythrose-4-phosphate (E4P) giving rise to 3-deoxy-D-arabino-heptulosonate-7-phosphate (DAHP).</text>
</comment>
<comment type="pathway">
    <text evidence="2 8">Metabolic intermediate biosynthesis; chorismate biosynthesis; chorismate from D-erythrose 4-phosphate and phosphoenolpyruvate: step 1/7.</text>
</comment>
<proteinExistence type="inferred from homology"/>
<keyword evidence="4 8" id="KW-0028">Amino-acid biosynthesis</keyword>
<feature type="region of interest" description="Disordered" evidence="9">
    <location>
        <begin position="1"/>
        <end position="27"/>
    </location>
</feature>
<accession>A0ABS1JHL0</accession>
<dbReference type="InterPro" id="IPR006219">
    <property type="entry name" value="DAHP_synth_1"/>
</dbReference>
<comment type="caution">
    <text evidence="11">The sequence shown here is derived from an EMBL/GenBank/DDBJ whole genome shotgun (WGS) entry which is preliminary data.</text>
</comment>
<feature type="domain" description="DAHP synthetase I/KDSA" evidence="10">
    <location>
        <begin position="64"/>
        <end position="360"/>
    </location>
</feature>
<comment type="similarity">
    <text evidence="3 8">Belongs to the class-I DAHP synthase family.</text>
</comment>
<dbReference type="Gene3D" id="3.20.20.70">
    <property type="entry name" value="Aldolase class I"/>
    <property type="match status" value="1"/>
</dbReference>
<evidence type="ECO:0000256" key="7">
    <source>
        <dbReference type="ARBA" id="ARBA00047508"/>
    </source>
</evidence>
<evidence type="ECO:0000256" key="2">
    <source>
        <dbReference type="ARBA" id="ARBA00004688"/>
    </source>
</evidence>
<dbReference type="InterPro" id="IPR006218">
    <property type="entry name" value="DAHP1/KDSA"/>
</dbReference>
<evidence type="ECO:0000256" key="4">
    <source>
        <dbReference type="ARBA" id="ARBA00022605"/>
    </source>
</evidence>
<keyword evidence="6 8" id="KW-0057">Aromatic amino acid biosynthesis</keyword>
<dbReference type="InterPro" id="IPR013785">
    <property type="entry name" value="Aldolase_TIM"/>
</dbReference>
<protein>
    <recommendedName>
        <fullName evidence="8">Phospho-2-dehydro-3-deoxyheptonate aldolase</fullName>
        <ecNumber evidence="8">2.5.1.54</ecNumber>
    </recommendedName>
</protein>
<dbReference type="Proteomes" id="UP000622707">
    <property type="component" value="Unassembled WGS sequence"/>
</dbReference>
<dbReference type="PANTHER" id="PTHR21225:SF12">
    <property type="entry name" value="PHOSPHO-2-DEHYDRO-3-DEOXYHEPTONATE ALDOLASE, TYROSINE-INHIBITED"/>
    <property type="match status" value="1"/>
</dbReference>
<evidence type="ECO:0000256" key="5">
    <source>
        <dbReference type="ARBA" id="ARBA00022679"/>
    </source>
</evidence>
<dbReference type="Pfam" id="PF00793">
    <property type="entry name" value="DAHP_synth_1"/>
    <property type="match status" value="1"/>
</dbReference>
<evidence type="ECO:0000313" key="12">
    <source>
        <dbReference type="Proteomes" id="UP000622707"/>
    </source>
</evidence>
<dbReference type="PANTHER" id="PTHR21225">
    <property type="entry name" value="PHOSPHO-2-DEHYDRO-3-DEOXYHEPTONATE ALDOLASE DAHP SYNTHETASE"/>
    <property type="match status" value="1"/>
</dbReference>
<feature type="compositionally biased region" description="Low complexity" evidence="9">
    <location>
        <begin position="1"/>
        <end position="14"/>
    </location>
</feature>
<evidence type="ECO:0000256" key="6">
    <source>
        <dbReference type="ARBA" id="ARBA00023141"/>
    </source>
</evidence>
<dbReference type="PIRSF" id="PIRSF001361">
    <property type="entry name" value="DAHP_synthase"/>
    <property type="match status" value="1"/>
</dbReference>